<accession>A0A369AFW7</accession>
<sequence length="48" mass="4998">MKSFIQKHKKSLASLLVVVGVAVTPIPSAIWSIAAPLIVDGVAEVSPE</sequence>
<organism evidence="2 3">
    <name type="scientific">Marinomonas foliarum</name>
    <dbReference type="NCBI Taxonomy" id="491950"/>
    <lineage>
        <taxon>Bacteria</taxon>
        <taxon>Pseudomonadati</taxon>
        <taxon>Pseudomonadota</taxon>
        <taxon>Gammaproteobacteria</taxon>
        <taxon>Oceanospirillales</taxon>
        <taxon>Oceanospirillaceae</taxon>
        <taxon>Marinomonas</taxon>
    </lineage>
</organism>
<feature type="transmembrane region" description="Helical" evidence="1">
    <location>
        <begin position="12"/>
        <end position="39"/>
    </location>
</feature>
<evidence type="ECO:0000256" key="1">
    <source>
        <dbReference type="SAM" id="Phobius"/>
    </source>
</evidence>
<dbReference type="EMBL" id="QPJQ01000007">
    <property type="protein sequence ID" value="RCX07057.1"/>
    <property type="molecule type" value="Genomic_DNA"/>
</dbReference>
<evidence type="ECO:0000313" key="2">
    <source>
        <dbReference type="EMBL" id="RCX07057.1"/>
    </source>
</evidence>
<comment type="caution">
    <text evidence="2">The sequence shown here is derived from an EMBL/GenBank/DDBJ whole genome shotgun (WGS) entry which is preliminary data.</text>
</comment>
<gene>
    <name evidence="2" type="ORF">DFP77_107157</name>
</gene>
<dbReference type="RefSeq" id="WP_181858499.1">
    <property type="nucleotide sequence ID" value="NZ_QPJQ01000007.1"/>
</dbReference>
<keyword evidence="1" id="KW-0812">Transmembrane</keyword>
<proteinExistence type="predicted"/>
<evidence type="ECO:0000313" key="3">
    <source>
        <dbReference type="Proteomes" id="UP000253506"/>
    </source>
</evidence>
<keyword evidence="1" id="KW-0472">Membrane</keyword>
<protein>
    <submittedName>
        <fullName evidence="2">Uncharacterized protein</fullName>
    </submittedName>
</protein>
<dbReference type="AlphaFoldDB" id="A0A369AFW7"/>
<dbReference type="Proteomes" id="UP000253506">
    <property type="component" value="Unassembled WGS sequence"/>
</dbReference>
<keyword evidence="1" id="KW-1133">Transmembrane helix</keyword>
<name>A0A369AFW7_9GAMM</name>
<reference evidence="2 3" key="1">
    <citation type="submission" date="2018-07" db="EMBL/GenBank/DDBJ databases">
        <title>Genomic Encyclopedia of Type Strains, Phase III (KMG-III): the genomes of soil and plant-associated and newly described type strains.</title>
        <authorList>
            <person name="Whitman W."/>
        </authorList>
    </citation>
    <scope>NUCLEOTIDE SEQUENCE [LARGE SCALE GENOMIC DNA]</scope>
    <source>
        <strain evidence="2 3">CECT 7731</strain>
    </source>
</reference>